<evidence type="ECO:0000256" key="2">
    <source>
        <dbReference type="ARBA" id="ARBA00022801"/>
    </source>
</evidence>
<dbReference type="EMBL" id="VIKU02000003">
    <property type="protein sequence ID" value="NHF60095.1"/>
    <property type="molecule type" value="Genomic_DNA"/>
</dbReference>
<dbReference type="PANTHER" id="PTHR12631">
    <property type="entry name" value="ALPHA-L-IDURONIDASE"/>
    <property type="match status" value="1"/>
</dbReference>
<keyword evidence="8" id="KW-1185">Reference proteome</keyword>
<dbReference type="Gene3D" id="2.60.40.1500">
    <property type="entry name" value="Glycosyl hydrolase domain, family 39"/>
    <property type="match status" value="1"/>
</dbReference>
<name>A0A967AVE8_9FLAO</name>
<evidence type="ECO:0000256" key="4">
    <source>
        <dbReference type="PIRSR" id="PIRSR600514-1"/>
    </source>
</evidence>
<sequence>MKITLKKLLGVLKTSLYSALALMLLGCHPTKKENGDRIVIDFSRPQKPLVPFWTATGFSPAEIVETPPMKQVLKEVGALPEKGLSYIRPHYLLNLVAVDGLKTNTPIYDWSRLDAVLDEIVGNDLKLIFELMGTPSNSLDTTSGSFDKNFQEQTGKAATDFDNLRDASQIRLWKKFVTDLALHLEERYGTETVRSWYFETTNEPDLDIFWKYDVPTFLNYYDACSEGLKAADDQLRFGGPGTANDLQPVFKELLAHCYTGTNFFTGEQGVRLDFISVHMKDDPYDMLQRELTTIDYIRKNHPTFAKLPFFNDEADPLAGWARDFWWRKGAWYAAFVAQNIDLHQKKLIDSAKVNYTIQSNDHTFMGSWHARATHALLFNPSDSTEYRLLPKPVFSVMKLIAELGDTYVDVEIPSEMERYFGTMASIKGKDSLVLMVYNKTDFDPNTHEWGVDMPEPTEEQQALMLEQGLQPTFVLQNLPFETFSLTQYQLDADHTNPYEKWVRMGSPPYPSDAQNKELLQSAVPEKVHDTGEATASDGSYTLTIDMPSPSVHFLVLARK</sequence>
<dbReference type="RefSeq" id="WP_152574595.1">
    <property type="nucleotide sequence ID" value="NZ_VIKU02000003.1"/>
</dbReference>
<comment type="similarity">
    <text evidence="1">Belongs to the glycosyl hydrolase 39 family.</text>
</comment>
<feature type="domain" description="Glycosyl hydrolases family 39 N-terminal catalytic" evidence="6">
    <location>
        <begin position="38"/>
        <end position="539"/>
    </location>
</feature>
<gene>
    <name evidence="7" type="ORF">FK220_012125</name>
</gene>
<dbReference type="GO" id="GO:0005975">
    <property type="term" value="P:carbohydrate metabolic process"/>
    <property type="evidence" value="ECO:0007669"/>
    <property type="project" value="InterPro"/>
</dbReference>
<dbReference type="Proteomes" id="UP000707206">
    <property type="component" value="Unassembled WGS sequence"/>
</dbReference>
<keyword evidence="3" id="KW-0326">Glycosidase</keyword>
<dbReference type="InterPro" id="IPR000514">
    <property type="entry name" value="Glyco_hydro_39"/>
</dbReference>
<feature type="chain" id="PRO_5037836763" description="Glycosyl hydrolases family 39 N-terminal catalytic domain-containing protein" evidence="5">
    <location>
        <begin position="24"/>
        <end position="559"/>
    </location>
</feature>
<keyword evidence="2" id="KW-0378">Hydrolase</keyword>
<dbReference type="InterPro" id="IPR051923">
    <property type="entry name" value="Glycosyl_Hydrolase_39"/>
</dbReference>
<dbReference type="PROSITE" id="PS51257">
    <property type="entry name" value="PROKAR_LIPOPROTEIN"/>
    <property type="match status" value="1"/>
</dbReference>
<proteinExistence type="inferred from homology"/>
<reference evidence="7" key="1">
    <citation type="submission" date="2019-07" db="EMBL/GenBank/DDBJ databases">
        <authorList>
            <person name="De-Chao Zhang Q."/>
        </authorList>
    </citation>
    <scope>NUCLEOTIDE SEQUENCE</scope>
    <source>
        <strain evidence="7">TP-CH-4</strain>
    </source>
</reference>
<dbReference type="Pfam" id="PF01229">
    <property type="entry name" value="Glyco_hydro_39"/>
    <property type="match status" value="1"/>
</dbReference>
<protein>
    <recommendedName>
        <fullName evidence="6">Glycosyl hydrolases family 39 N-terminal catalytic domain-containing protein</fullName>
    </recommendedName>
</protein>
<feature type="signal peptide" evidence="5">
    <location>
        <begin position="1"/>
        <end position="23"/>
    </location>
</feature>
<dbReference type="GO" id="GO:0004553">
    <property type="term" value="F:hydrolase activity, hydrolyzing O-glycosyl compounds"/>
    <property type="evidence" value="ECO:0007669"/>
    <property type="project" value="InterPro"/>
</dbReference>
<evidence type="ECO:0000313" key="8">
    <source>
        <dbReference type="Proteomes" id="UP000707206"/>
    </source>
</evidence>
<accession>A0A967AVE8</accession>
<evidence type="ECO:0000256" key="3">
    <source>
        <dbReference type="ARBA" id="ARBA00023295"/>
    </source>
</evidence>
<dbReference type="InterPro" id="IPR049166">
    <property type="entry name" value="GH39_cat"/>
</dbReference>
<evidence type="ECO:0000256" key="1">
    <source>
        <dbReference type="ARBA" id="ARBA00008875"/>
    </source>
</evidence>
<dbReference type="Gene3D" id="3.20.20.80">
    <property type="entry name" value="Glycosidases"/>
    <property type="match status" value="1"/>
</dbReference>
<dbReference type="SUPFAM" id="SSF51011">
    <property type="entry name" value="Glycosyl hydrolase domain"/>
    <property type="match status" value="1"/>
</dbReference>
<organism evidence="7 8">
    <name type="scientific">Pelagihabitans pacificus</name>
    <dbReference type="NCBI Taxonomy" id="2696054"/>
    <lineage>
        <taxon>Bacteria</taxon>
        <taxon>Pseudomonadati</taxon>
        <taxon>Bacteroidota</taxon>
        <taxon>Flavobacteriia</taxon>
        <taxon>Flavobacteriales</taxon>
        <taxon>Flavobacteriaceae</taxon>
        <taxon>Pelagihabitans</taxon>
    </lineage>
</organism>
<keyword evidence="5" id="KW-0732">Signal</keyword>
<dbReference type="AlphaFoldDB" id="A0A967AVE8"/>
<reference evidence="7" key="2">
    <citation type="submission" date="2020-03" db="EMBL/GenBank/DDBJ databases">
        <title>Flavobacteriaceae bacterium strain TP-CH-4, a member of the family Flavobacteriaceae isolated from a deep-sea seamount.</title>
        <authorList>
            <person name="Zhang D.-C."/>
        </authorList>
    </citation>
    <scope>NUCLEOTIDE SEQUENCE</scope>
    <source>
        <strain evidence="7">TP-CH-4</strain>
    </source>
</reference>
<feature type="active site" description="Proton donor" evidence="4">
    <location>
        <position position="203"/>
    </location>
</feature>
<dbReference type="PRINTS" id="PR00745">
    <property type="entry name" value="GLHYDRLASE39"/>
</dbReference>
<evidence type="ECO:0000313" key="7">
    <source>
        <dbReference type="EMBL" id="NHF60095.1"/>
    </source>
</evidence>
<evidence type="ECO:0000259" key="6">
    <source>
        <dbReference type="Pfam" id="PF01229"/>
    </source>
</evidence>
<dbReference type="InterPro" id="IPR017853">
    <property type="entry name" value="GH"/>
</dbReference>
<dbReference type="SUPFAM" id="SSF51445">
    <property type="entry name" value="(Trans)glycosidases"/>
    <property type="match status" value="1"/>
</dbReference>
<dbReference type="PANTHER" id="PTHR12631:SF8">
    <property type="entry name" value="ALPHA-L-IDURONIDASE"/>
    <property type="match status" value="1"/>
</dbReference>
<comment type="caution">
    <text evidence="7">The sequence shown here is derived from an EMBL/GenBank/DDBJ whole genome shotgun (WGS) entry which is preliminary data.</text>
</comment>
<evidence type="ECO:0000256" key="5">
    <source>
        <dbReference type="SAM" id="SignalP"/>
    </source>
</evidence>